<evidence type="ECO:0000259" key="6">
    <source>
        <dbReference type="Pfam" id="PF08281"/>
    </source>
</evidence>
<protein>
    <submittedName>
        <fullName evidence="7">ECF RNA polymerase sigma factor SigL</fullName>
    </submittedName>
</protein>
<feature type="compositionally biased region" description="Basic and acidic residues" evidence="5">
    <location>
        <begin position="95"/>
        <end position="111"/>
    </location>
</feature>
<dbReference type="InterPro" id="IPR014284">
    <property type="entry name" value="RNA_pol_sigma-70_dom"/>
</dbReference>
<evidence type="ECO:0000256" key="1">
    <source>
        <dbReference type="ARBA" id="ARBA00010641"/>
    </source>
</evidence>
<evidence type="ECO:0000313" key="7">
    <source>
        <dbReference type="EMBL" id="QVT78580.1"/>
    </source>
</evidence>
<dbReference type="PANTHER" id="PTHR43133">
    <property type="entry name" value="RNA POLYMERASE ECF-TYPE SIGMA FACTO"/>
    <property type="match status" value="1"/>
</dbReference>
<gene>
    <name evidence="7" type="primary">sigL_1</name>
    <name evidence="7" type="ORF">ENKNEFLB_00958</name>
</gene>
<sequence>MAGGDGFEARVEPLLEPLRRFLARRTDPDTAEDVLAETLLVLWRRRDELPVGEGALPWSYAVARLCLANADRSARRRRRLAARVAVVDPPPSTTDHADHADHAGDPGDPRADLVAPALAALPATDAEVLRLWAWEELAPREIAVVLGTTANAVSSRLSRARTRLAAELARQDDAGAGHRPTTRGDR</sequence>
<feature type="region of interest" description="Disordered" evidence="5">
    <location>
        <begin position="88"/>
        <end position="111"/>
    </location>
</feature>
<keyword evidence="2" id="KW-0805">Transcription regulation</keyword>
<evidence type="ECO:0000256" key="3">
    <source>
        <dbReference type="ARBA" id="ARBA00023082"/>
    </source>
</evidence>
<organism evidence="7 8">
    <name type="scientific">Nocardioides aquaticus</name>
    <dbReference type="NCBI Taxonomy" id="160826"/>
    <lineage>
        <taxon>Bacteria</taxon>
        <taxon>Bacillati</taxon>
        <taxon>Actinomycetota</taxon>
        <taxon>Actinomycetes</taxon>
        <taxon>Propionibacteriales</taxon>
        <taxon>Nocardioidaceae</taxon>
        <taxon>Nocardioides</taxon>
    </lineage>
</organism>
<name>A0ABX8EFB5_9ACTN</name>
<evidence type="ECO:0000256" key="2">
    <source>
        <dbReference type="ARBA" id="ARBA00023015"/>
    </source>
</evidence>
<feature type="domain" description="RNA polymerase sigma factor 70 region 4 type 2" evidence="6">
    <location>
        <begin position="117"/>
        <end position="164"/>
    </location>
</feature>
<dbReference type="Pfam" id="PF08281">
    <property type="entry name" value="Sigma70_r4_2"/>
    <property type="match status" value="1"/>
</dbReference>
<comment type="similarity">
    <text evidence="1">Belongs to the sigma-70 factor family. ECF subfamily.</text>
</comment>
<dbReference type="Proteomes" id="UP000679307">
    <property type="component" value="Chromosome"/>
</dbReference>
<keyword evidence="8" id="KW-1185">Reference proteome</keyword>
<dbReference type="RefSeq" id="WP_246535844.1">
    <property type="nucleotide sequence ID" value="NZ_BAAAHS010000110.1"/>
</dbReference>
<evidence type="ECO:0000256" key="4">
    <source>
        <dbReference type="ARBA" id="ARBA00023163"/>
    </source>
</evidence>
<proteinExistence type="inferred from homology"/>
<dbReference type="EMBL" id="CP075371">
    <property type="protein sequence ID" value="QVT78580.1"/>
    <property type="molecule type" value="Genomic_DNA"/>
</dbReference>
<evidence type="ECO:0000313" key="8">
    <source>
        <dbReference type="Proteomes" id="UP000679307"/>
    </source>
</evidence>
<keyword evidence="3" id="KW-0731">Sigma factor</keyword>
<keyword evidence="4" id="KW-0804">Transcription</keyword>
<dbReference type="PANTHER" id="PTHR43133:SF25">
    <property type="entry name" value="RNA POLYMERASE SIGMA FACTOR RFAY-RELATED"/>
    <property type="match status" value="1"/>
</dbReference>
<evidence type="ECO:0000256" key="5">
    <source>
        <dbReference type="SAM" id="MobiDB-lite"/>
    </source>
</evidence>
<dbReference type="NCBIfam" id="TIGR02937">
    <property type="entry name" value="sigma70-ECF"/>
    <property type="match status" value="1"/>
</dbReference>
<dbReference type="InterPro" id="IPR013249">
    <property type="entry name" value="RNA_pol_sigma70_r4_t2"/>
</dbReference>
<dbReference type="InterPro" id="IPR039425">
    <property type="entry name" value="RNA_pol_sigma-70-like"/>
</dbReference>
<accession>A0ABX8EFB5</accession>
<reference evidence="7 8" key="1">
    <citation type="submission" date="2021-05" db="EMBL/GenBank/DDBJ databases">
        <title>Complete genome of Nocardioides aquaticus KCTC 9944T isolated from meromictic and hypersaline Ekho Lake, Antarctica.</title>
        <authorList>
            <person name="Hwang K."/>
            <person name="Kim K.M."/>
            <person name="Choe H."/>
        </authorList>
    </citation>
    <scope>NUCLEOTIDE SEQUENCE [LARGE SCALE GENOMIC DNA]</scope>
    <source>
        <strain evidence="7 8">KCTC 9944</strain>
    </source>
</reference>